<dbReference type="InterPro" id="IPR016032">
    <property type="entry name" value="Sig_transdc_resp-reg_C-effctor"/>
</dbReference>
<dbReference type="CDD" id="cd06170">
    <property type="entry name" value="LuxR_C_like"/>
    <property type="match status" value="1"/>
</dbReference>
<dbReference type="InterPro" id="IPR001789">
    <property type="entry name" value="Sig_transdc_resp-reg_receiver"/>
</dbReference>
<sequence>MKILLIDDHPLFRAGIGTILKALAEQVQLIEASSCEEALELISGQDGFDLLLLDLNLPGIDGLAGLQKLRNGTPSTPIVVLSASEDRNKIKEAIAQGAKGYIPKSANSKVIINALRLVFSGGIYLPMAVFDEDNTNNSTDKIVNGKGERLTKRQYDVLVLLVKGKTNKAIAMALNMAENTVRVHVAAILKFLDVNNRTEAAYAAKCQGLL</sequence>
<keyword evidence="2" id="KW-0238">DNA-binding</keyword>
<dbReference type="PANTHER" id="PTHR45566:SF1">
    <property type="entry name" value="HTH-TYPE TRANSCRIPTIONAL REGULATOR YHJB-RELATED"/>
    <property type="match status" value="1"/>
</dbReference>
<reference evidence="5" key="1">
    <citation type="submission" date="2018-06" db="EMBL/GenBank/DDBJ databases">
        <authorList>
            <person name="Zhirakovskaya E."/>
        </authorList>
    </citation>
    <scope>NUCLEOTIDE SEQUENCE</scope>
</reference>
<dbReference type="PRINTS" id="PR00038">
    <property type="entry name" value="HTHLUXR"/>
</dbReference>
<protein>
    <recommendedName>
        <fullName evidence="6">Two-component transcriptional response regulator, LuxR family</fullName>
    </recommendedName>
</protein>
<dbReference type="InterPro" id="IPR058245">
    <property type="entry name" value="NreC/VraR/RcsB-like_REC"/>
</dbReference>
<dbReference type="Pfam" id="PF00072">
    <property type="entry name" value="Response_reg"/>
    <property type="match status" value="1"/>
</dbReference>
<dbReference type="SMART" id="SM00448">
    <property type="entry name" value="REC"/>
    <property type="match status" value="1"/>
</dbReference>
<dbReference type="PANTHER" id="PTHR45566">
    <property type="entry name" value="HTH-TYPE TRANSCRIPTIONAL REGULATOR YHJB-RELATED"/>
    <property type="match status" value="1"/>
</dbReference>
<dbReference type="EMBL" id="UOFY01000073">
    <property type="protein sequence ID" value="VAX11601.1"/>
    <property type="molecule type" value="Genomic_DNA"/>
</dbReference>
<dbReference type="InterPro" id="IPR000792">
    <property type="entry name" value="Tscrpt_reg_LuxR_C"/>
</dbReference>
<dbReference type="SMART" id="SM00421">
    <property type="entry name" value="HTH_LUXR"/>
    <property type="match status" value="1"/>
</dbReference>
<dbReference type="GO" id="GO:0000160">
    <property type="term" value="P:phosphorelay signal transduction system"/>
    <property type="evidence" value="ECO:0007669"/>
    <property type="project" value="InterPro"/>
</dbReference>
<dbReference type="Gene3D" id="3.40.50.2300">
    <property type="match status" value="1"/>
</dbReference>
<dbReference type="PROSITE" id="PS50043">
    <property type="entry name" value="HTH_LUXR_2"/>
    <property type="match status" value="1"/>
</dbReference>
<dbReference type="PROSITE" id="PS50110">
    <property type="entry name" value="RESPONSE_REGULATORY"/>
    <property type="match status" value="1"/>
</dbReference>
<dbReference type="SUPFAM" id="SSF52172">
    <property type="entry name" value="CheY-like"/>
    <property type="match status" value="1"/>
</dbReference>
<dbReference type="SUPFAM" id="SSF46894">
    <property type="entry name" value="C-terminal effector domain of the bipartite response regulators"/>
    <property type="match status" value="1"/>
</dbReference>
<evidence type="ECO:0008006" key="6">
    <source>
        <dbReference type="Google" id="ProtNLM"/>
    </source>
</evidence>
<evidence type="ECO:0000313" key="5">
    <source>
        <dbReference type="EMBL" id="VAX11601.1"/>
    </source>
</evidence>
<dbReference type="GO" id="GO:0003677">
    <property type="term" value="F:DNA binding"/>
    <property type="evidence" value="ECO:0007669"/>
    <property type="project" value="UniProtKB-KW"/>
</dbReference>
<feature type="domain" description="Response regulatory" evidence="4">
    <location>
        <begin position="2"/>
        <end position="119"/>
    </location>
</feature>
<evidence type="ECO:0000259" key="4">
    <source>
        <dbReference type="PROSITE" id="PS50110"/>
    </source>
</evidence>
<name>A0A3B1BBA1_9ZZZZ</name>
<dbReference type="CDD" id="cd17535">
    <property type="entry name" value="REC_NarL-like"/>
    <property type="match status" value="1"/>
</dbReference>
<accession>A0A3B1BBA1</accession>
<dbReference type="InterPro" id="IPR011006">
    <property type="entry name" value="CheY-like_superfamily"/>
</dbReference>
<organism evidence="5">
    <name type="scientific">hydrothermal vent metagenome</name>
    <dbReference type="NCBI Taxonomy" id="652676"/>
    <lineage>
        <taxon>unclassified sequences</taxon>
        <taxon>metagenomes</taxon>
        <taxon>ecological metagenomes</taxon>
    </lineage>
</organism>
<gene>
    <name evidence="5" type="ORF">MNBD_GAMMA25-1963</name>
</gene>
<evidence type="ECO:0000256" key="2">
    <source>
        <dbReference type="ARBA" id="ARBA00023125"/>
    </source>
</evidence>
<proteinExistence type="predicted"/>
<dbReference type="GO" id="GO:0006355">
    <property type="term" value="P:regulation of DNA-templated transcription"/>
    <property type="evidence" value="ECO:0007669"/>
    <property type="project" value="InterPro"/>
</dbReference>
<evidence type="ECO:0000259" key="3">
    <source>
        <dbReference type="PROSITE" id="PS50043"/>
    </source>
</evidence>
<dbReference type="AlphaFoldDB" id="A0A3B1BBA1"/>
<keyword evidence="1" id="KW-0597">Phosphoprotein</keyword>
<evidence type="ECO:0000256" key="1">
    <source>
        <dbReference type="ARBA" id="ARBA00022553"/>
    </source>
</evidence>
<dbReference type="Pfam" id="PF00196">
    <property type="entry name" value="GerE"/>
    <property type="match status" value="1"/>
</dbReference>
<dbReference type="InterPro" id="IPR051015">
    <property type="entry name" value="EvgA-like"/>
</dbReference>
<feature type="domain" description="HTH luxR-type" evidence="3">
    <location>
        <begin position="143"/>
        <end position="208"/>
    </location>
</feature>